<evidence type="ECO:0000313" key="3">
    <source>
        <dbReference type="Proteomes" id="UP001497522"/>
    </source>
</evidence>
<evidence type="ECO:0000313" key="2">
    <source>
        <dbReference type="EMBL" id="CAK9870534.1"/>
    </source>
</evidence>
<organism evidence="2 3">
    <name type="scientific">Sphagnum jensenii</name>
    <dbReference type="NCBI Taxonomy" id="128206"/>
    <lineage>
        <taxon>Eukaryota</taxon>
        <taxon>Viridiplantae</taxon>
        <taxon>Streptophyta</taxon>
        <taxon>Embryophyta</taxon>
        <taxon>Bryophyta</taxon>
        <taxon>Sphagnophytina</taxon>
        <taxon>Sphagnopsida</taxon>
        <taxon>Sphagnales</taxon>
        <taxon>Sphagnaceae</taxon>
        <taxon>Sphagnum</taxon>
    </lineage>
</organism>
<sequence>ILGSSFISDLNWDPGDWHWQQTHNMVDAPFFGYSSKRGYQNARKPQRPPGIINFIQNLNLRNSTTAQVVARIWHNARPCKVGVLIWLTFNKGLPVGTWLQTMGLQATCKGCNQDLPESTQHCLLNCPPTQKAWS</sequence>
<reference evidence="2 3" key="1">
    <citation type="submission" date="2024-03" db="EMBL/GenBank/DDBJ databases">
        <authorList>
            <consortium name="ELIXIR-Norway"/>
            <consortium name="Elixir Norway"/>
        </authorList>
    </citation>
    <scope>NUCLEOTIDE SEQUENCE [LARGE SCALE GENOMIC DNA]</scope>
</reference>
<name>A0ABP1B613_9BRYO</name>
<dbReference type="InterPro" id="IPR026960">
    <property type="entry name" value="RVT-Znf"/>
</dbReference>
<feature type="non-terminal residue" evidence="2">
    <location>
        <position position="1"/>
    </location>
</feature>
<feature type="non-terminal residue" evidence="2">
    <location>
        <position position="134"/>
    </location>
</feature>
<gene>
    <name evidence="2" type="ORF">CSSPJE1EN2_LOCUS13202</name>
</gene>
<proteinExistence type="predicted"/>
<dbReference type="Proteomes" id="UP001497522">
    <property type="component" value="Chromosome 2"/>
</dbReference>
<accession>A0ABP1B613</accession>
<evidence type="ECO:0000259" key="1">
    <source>
        <dbReference type="Pfam" id="PF13966"/>
    </source>
</evidence>
<dbReference type="Pfam" id="PF13966">
    <property type="entry name" value="zf-RVT"/>
    <property type="match status" value="1"/>
</dbReference>
<dbReference type="EMBL" id="OZ023703">
    <property type="protein sequence ID" value="CAK9870534.1"/>
    <property type="molecule type" value="Genomic_DNA"/>
</dbReference>
<protein>
    <recommendedName>
        <fullName evidence="1">Reverse transcriptase zinc-binding domain-containing protein</fullName>
    </recommendedName>
</protein>
<keyword evidence="3" id="KW-1185">Reference proteome</keyword>
<feature type="domain" description="Reverse transcriptase zinc-binding" evidence="1">
    <location>
        <begin position="62"/>
        <end position="133"/>
    </location>
</feature>